<organism evidence="1 2">
    <name type="scientific">Carya illinoinensis</name>
    <name type="common">Pecan</name>
    <dbReference type="NCBI Taxonomy" id="32201"/>
    <lineage>
        <taxon>Eukaryota</taxon>
        <taxon>Viridiplantae</taxon>
        <taxon>Streptophyta</taxon>
        <taxon>Embryophyta</taxon>
        <taxon>Tracheophyta</taxon>
        <taxon>Spermatophyta</taxon>
        <taxon>Magnoliopsida</taxon>
        <taxon>eudicotyledons</taxon>
        <taxon>Gunneridae</taxon>
        <taxon>Pentapetalae</taxon>
        <taxon>rosids</taxon>
        <taxon>fabids</taxon>
        <taxon>Fagales</taxon>
        <taxon>Juglandaceae</taxon>
        <taxon>Carya</taxon>
    </lineage>
</organism>
<name>A0A922K7G8_CARIL</name>
<protein>
    <submittedName>
        <fullName evidence="1">Uncharacterized protein</fullName>
    </submittedName>
</protein>
<reference evidence="1" key="1">
    <citation type="submission" date="2021-01" db="EMBL/GenBank/DDBJ databases">
        <authorList>
            <person name="Lovell J.T."/>
            <person name="Bentley N."/>
            <person name="Bhattarai G."/>
            <person name="Jenkins J.W."/>
            <person name="Sreedasyam A."/>
            <person name="Alarcon Y."/>
            <person name="Bock C."/>
            <person name="Boston L."/>
            <person name="Carlson J."/>
            <person name="Cervantes K."/>
            <person name="Clermont K."/>
            <person name="Krom N."/>
            <person name="Kubenka K."/>
            <person name="Mamidi S."/>
            <person name="Mattison C."/>
            <person name="Monteros M."/>
            <person name="Pisani C."/>
            <person name="Plott C."/>
            <person name="Rajasekar S."/>
            <person name="Rhein H.S."/>
            <person name="Rohla C."/>
            <person name="Song M."/>
            <person name="Hilaire R.S."/>
            <person name="Shu S."/>
            <person name="Wells L."/>
            <person name="Wang X."/>
            <person name="Webber J."/>
            <person name="Heerema R.J."/>
            <person name="Klein P."/>
            <person name="Conner P."/>
            <person name="Grauke L."/>
            <person name="Grimwood J."/>
            <person name="Schmutz J."/>
            <person name="Randall J.J."/>
        </authorList>
    </citation>
    <scope>NUCLEOTIDE SEQUENCE</scope>
    <source>
        <tissue evidence="1">Leaf</tissue>
    </source>
</reference>
<evidence type="ECO:0000313" key="2">
    <source>
        <dbReference type="Proteomes" id="UP000811246"/>
    </source>
</evidence>
<dbReference type="Proteomes" id="UP000811246">
    <property type="component" value="Chromosome 1"/>
</dbReference>
<evidence type="ECO:0000313" key="1">
    <source>
        <dbReference type="EMBL" id="KAG6729112.1"/>
    </source>
</evidence>
<proteinExistence type="predicted"/>
<accession>A0A922K7G8</accession>
<comment type="caution">
    <text evidence="1">The sequence shown here is derived from an EMBL/GenBank/DDBJ whole genome shotgun (WGS) entry which is preliminary data.</text>
</comment>
<gene>
    <name evidence="1" type="ORF">I3842_01G010200</name>
</gene>
<dbReference type="EMBL" id="CM031825">
    <property type="protein sequence ID" value="KAG6729112.1"/>
    <property type="molecule type" value="Genomic_DNA"/>
</dbReference>
<dbReference type="AlphaFoldDB" id="A0A922K7G8"/>
<sequence length="169" mass="18046">MAQAEANLELVIEAESTLSRNDPPEVAPWTFLHTAVSKDDVNLDEGDIITTLNPDFMSAPPTAASYFPHSFNVFGVSLRVEDVEGPSMGATTIVFGSLITSIVSNGITLEMPFVILTISPMGSLGLDATRIRMSIPSSPFGISPIRGGEPYPTFPVKHPFVEPSQASPN</sequence>